<dbReference type="Gene3D" id="3.40.50.300">
    <property type="entry name" value="P-loop containing nucleotide triphosphate hydrolases"/>
    <property type="match status" value="2"/>
</dbReference>
<dbReference type="InterPro" id="IPR036286">
    <property type="entry name" value="LexA/Signal_pep-like_sf"/>
</dbReference>
<feature type="domain" description="Restriction endonuclease type I HsdR second RecA-like helicase" evidence="2">
    <location>
        <begin position="123"/>
        <end position="177"/>
    </location>
</feature>
<dbReference type="InterPro" id="IPR039418">
    <property type="entry name" value="LexA-like"/>
</dbReference>
<evidence type="ECO:0000259" key="2">
    <source>
        <dbReference type="Pfam" id="PF22679"/>
    </source>
</evidence>
<dbReference type="InterPro" id="IPR027417">
    <property type="entry name" value="P-loop_NTPase"/>
</dbReference>
<feature type="domain" description="Peptidase S24/S26A/S26B/S26C" evidence="1">
    <location>
        <begin position="522"/>
        <end position="634"/>
    </location>
</feature>
<feature type="non-terminal residue" evidence="3">
    <location>
        <position position="1"/>
    </location>
</feature>
<dbReference type="SUPFAM" id="SSF51306">
    <property type="entry name" value="LexA/Signal peptidase"/>
    <property type="match status" value="1"/>
</dbReference>
<dbReference type="PANTHER" id="PTHR42927">
    <property type="entry name" value="HELICASE SUPERFAMILY 1 AND 2 DOMAIN-CONTAINING PROTEIN"/>
    <property type="match status" value="1"/>
</dbReference>
<evidence type="ECO:0000259" key="1">
    <source>
        <dbReference type="Pfam" id="PF00717"/>
    </source>
</evidence>
<dbReference type="Pfam" id="PF00717">
    <property type="entry name" value="Peptidase_S24"/>
    <property type="match status" value="1"/>
</dbReference>
<comment type="caution">
    <text evidence="3">The sequence shown here is derived from an EMBL/GenBank/DDBJ whole genome shotgun (WGS) entry which is preliminary data.</text>
</comment>
<name>A0A2J0L0L2_9BACT</name>
<proteinExistence type="predicted"/>
<evidence type="ECO:0000313" key="3">
    <source>
        <dbReference type="EMBL" id="PIU40766.1"/>
    </source>
</evidence>
<dbReference type="Pfam" id="PF22679">
    <property type="entry name" value="T1R_D3-like"/>
    <property type="match status" value="1"/>
</dbReference>
<gene>
    <name evidence="3" type="ORF">COS99_08925</name>
</gene>
<dbReference type="Proteomes" id="UP000230052">
    <property type="component" value="Unassembled WGS sequence"/>
</dbReference>
<dbReference type="Gene3D" id="2.10.109.10">
    <property type="entry name" value="Umud Fragment, subunit A"/>
    <property type="match status" value="1"/>
</dbReference>
<organism evidence="3 4">
    <name type="scientific">Candidatus Aquitaenariimonas noxiae</name>
    <dbReference type="NCBI Taxonomy" id="1974741"/>
    <lineage>
        <taxon>Bacteria</taxon>
        <taxon>Pseudomonadati</taxon>
        <taxon>Candidatus Omnitrophota</taxon>
        <taxon>Candidatus Aquitaenariimonas</taxon>
    </lineage>
</organism>
<dbReference type="CDD" id="cd06529">
    <property type="entry name" value="S24_LexA-like"/>
    <property type="match status" value="1"/>
</dbReference>
<protein>
    <submittedName>
        <fullName evidence="3">Uncharacterized protein</fullName>
    </submittedName>
</protein>
<evidence type="ECO:0000313" key="4">
    <source>
        <dbReference type="Proteomes" id="UP000230052"/>
    </source>
</evidence>
<dbReference type="InterPro" id="IPR015927">
    <property type="entry name" value="Peptidase_S24_S26A/B/C"/>
</dbReference>
<accession>A0A2J0L0L2</accession>
<dbReference type="EMBL" id="PEWV01000081">
    <property type="protein sequence ID" value="PIU40766.1"/>
    <property type="molecule type" value="Genomic_DNA"/>
</dbReference>
<dbReference type="InterPro" id="IPR055180">
    <property type="entry name" value="HsdR_RecA-like_helicase_dom_2"/>
</dbReference>
<sequence>TYQTFFQLSKKIEEDPNVNKKKAARAIARFLALHPYNLAQKTEVMIEHFRQVTMKKIGGKAKAMVVTSSREHVVRYKHEFDTYLKEKGYHDIKALVAFSGVVLLDGVPPEYTEAGMNGFGERELPERFATAEYQILLVAEKYQTGYDEPLLHTMYVDKRLDGVKAVQTLSRLNRTCPGKEDTFVLDFVNRREDILAAFQPYYEQTQLTDTTDPNKLYDLKNKIDSFQIIRKPDIDAFCAVFFKNKELHTKREHAQLNALIDVAVERFKAIEKEEHREDFANTLGVFVRLYAFLAQIMPFQDIELEKFYAYSRFLLKKLPGRDPSDIYHLGDEVALEYYRLQKMAEGSIELQKDSGAGIKPVTEAGTKKDKEEYALLSEIIKLLNERFGTDFTEADKLFFDQIEEEMVMDEKLGVQAKTNTIDNFKYGFEDVFISKLVDRMDQNQDIFNKIMDDKAFAAVVKDYLLKRVYKRLSETEKEKSDLFFRDVISEGRYEDGYLPIYDLQAVATAFREQTTPKIKGWKPMPDGRRLNKDMFVAQVVGKSMEPTIPDGSYCIFRYDQGGSRNGKVVLVESRQVTDPETNQKFTIKRYRSEKEALDDDQWRHKKITLSPDNNTFKDIVLENVSGDDFRVVAEFICVI</sequence>
<dbReference type="PANTHER" id="PTHR42927:SF1">
    <property type="entry name" value="HELICASE SUPERFAMILY 1 AND 2 DOMAIN-CONTAINING PROTEIN"/>
    <property type="match status" value="1"/>
</dbReference>
<dbReference type="AlphaFoldDB" id="A0A2J0L0L2"/>
<reference evidence="3 4" key="1">
    <citation type="submission" date="2017-09" db="EMBL/GenBank/DDBJ databases">
        <title>Depth-based differentiation of microbial function through sediment-hosted aquifers and enrichment of novel symbionts in the deep terrestrial subsurface.</title>
        <authorList>
            <person name="Probst A.J."/>
            <person name="Ladd B."/>
            <person name="Jarett J.K."/>
            <person name="Geller-Mcgrath D.E."/>
            <person name="Sieber C.M."/>
            <person name="Emerson J.B."/>
            <person name="Anantharaman K."/>
            <person name="Thomas B.C."/>
            <person name="Malmstrom R."/>
            <person name="Stieglmeier M."/>
            <person name="Klingl A."/>
            <person name="Woyke T."/>
            <person name="Ryan C.M."/>
            <person name="Banfield J.F."/>
        </authorList>
    </citation>
    <scope>NUCLEOTIDE SEQUENCE [LARGE SCALE GENOMIC DNA]</scope>
    <source>
        <strain evidence="3">CG07_land_8_20_14_0_80_42_15</strain>
    </source>
</reference>